<feature type="region of interest" description="Disordered" evidence="1">
    <location>
        <begin position="841"/>
        <end position="867"/>
    </location>
</feature>
<gene>
    <name evidence="2" type="ORF">ElyMa_006157600</name>
</gene>
<feature type="compositionally biased region" description="Basic and acidic residues" evidence="1">
    <location>
        <begin position="402"/>
        <end position="415"/>
    </location>
</feature>
<feature type="region of interest" description="Disordered" evidence="1">
    <location>
        <begin position="1000"/>
        <end position="1028"/>
    </location>
</feature>
<feature type="region of interest" description="Disordered" evidence="1">
    <location>
        <begin position="72"/>
        <end position="92"/>
    </location>
</feature>
<evidence type="ECO:0000256" key="1">
    <source>
        <dbReference type="SAM" id="MobiDB-lite"/>
    </source>
</evidence>
<feature type="region of interest" description="Disordered" evidence="1">
    <location>
        <begin position="1"/>
        <end position="32"/>
    </location>
</feature>
<protein>
    <submittedName>
        <fullName evidence="2">Uncharacterized protein</fullName>
    </submittedName>
</protein>
<feature type="compositionally biased region" description="Low complexity" evidence="1">
    <location>
        <begin position="656"/>
        <end position="678"/>
    </location>
</feature>
<reference evidence="2 3" key="1">
    <citation type="journal article" date="2021" name="Elife">
        <title>Chloroplast acquisition without the gene transfer in kleptoplastic sea slugs, Plakobranchus ocellatus.</title>
        <authorList>
            <person name="Maeda T."/>
            <person name="Takahashi S."/>
            <person name="Yoshida T."/>
            <person name="Shimamura S."/>
            <person name="Takaki Y."/>
            <person name="Nagai Y."/>
            <person name="Toyoda A."/>
            <person name="Suzuki Y."/>
            <person name="Arimoto A."/>
            <person name="Ishii H."/>
            <person name="Satoh N."/>
            <person name="Nishiyama T."/>
            <person name="Hasebe M."/>
            <person name="Maruyama T."/>
            <person name="Minagawa J."/>
            <person name="Obokata J."/>
            <person name="Shigenobu S."/>
        </authorList>
    </citation>
    <scope>NUCLEOTIDE SEQUENCE [LARGE SCALE GENOMIC DNA]</scope>
</reference>
<feature type="region of interest" description="Disordered" evidence="1">
    <location>
        <begin position="564"/>
        <end position="588"/>
    </location>
</feature>
<feature type="region of interest" description="Disordered" evidence="1">
    <location>
        <begin position="607"/>
        <end position="678"/>
    </location>
</feature>
<feature type="region of interest" description="Disordered" evidence="1">
    <location>
        <begin position="382"/>
        <end position="475"/>
    </location>
</feature>
<proteinExistence type="predicted"/>
<comment type="caution">
    <text evidence="2">The sequence shown here is derived from an EMBL/GenBank/DDBJ whole genome shotgun (WGS) entry which is preliminary data.</text>
</comment>
<keyword evidence="3" id="KW-1185">Reference proteome</keyword>
<dbReference type="AlphaFoldDB" id="A0AAV4GYY5"/>
<dbReference type="Proteomes" id="UP000762676">
    <property type="component" value="Unassembled WGS sequence"/>
</dbReference>
<feature type="compositionally biased region" description="Basic and acidic residues" evidence="1">
    <location>
        <begin position="565"/>
        <end position="577"/>
    </location>
</feature>
<feature type="region of interest" description="Disordered" evidence="1">
    <location>
        <begin position="178"/>
        <end position="224"/>
    </location>
</feature>
<feature type="region of interest" description="Disordered" evidence="1">
    <location>
        <begin position="880"/>
        <end position="908"/>
    </location>
</feature>
<evidence type="ECO:0000313" key="3">
    <source>
        <dbReference type="Proteomes" id="UP000762676"/>
    </source>
</evidence>
<feature type="compositionally biased region" description="Polar residues" evidence="1">
    <location>
        <begin position="382"/>
        <end position="392"/>
    </location>
</feature>
<organism evidence="2 3">
    <name type="scientific">Elysia marginata</name>
    <dbReference type="NCBI Taxonomy" id="1093978"/>
    <lineage>
        <taxon>Eukaryota</taxon>
        <taxon>Metazoa</taxon>
        <taxon>Spiralia</taxon>
        <taxon>Lophotrochozoa</taxon>
        <taxon>Mollusca</taxon>
        <taxon>Gastropoda</taxon>
        <taxon>Heterobranchia</taxon>
        <taxon>Euthyneura</taxon>
        <taxon>Panpulmonata</taxon>
        <taxon>Sacoglossa</taxon>
        <taxon>Placobranchoidea</taxon>
        <taxon>Plakobranchidae</taxon>
        <taxon>Elysia</taxon>
    </lineage>
</organism>
<feature type="compositionally biased region" description="Polar residues" evidence="1">
    <location>
        <begin position="899"/>
        <end position="908"/>
    </location>
</feature>
<dbReference type="EMBL" id="BMAT01012375">
    <property type="protein sequence ID" value="GFR90763.1"/>
    <property type="molecule type" value="Genomic_DNA"/>
</dbReference>
<feature type="compositionally biased region" description="Basic and acidic residues" evidence="1">
    <location>
        <begin position="642"/>
        <end position="655"/>
    </location>
</feature>
<sequence length="1240" mass="140446">MSSNRIRAKTNTYKRHALTRPRNRHANTSSLQPDFRSLLLEAMDKQRKGYLLKKARPPPEFQNLCDGELPSPAVSNDRDSYGAPFTANNRRSSRRENLKFKLDKPSTCGAKYDLDFDNEPLIRKTLRVYTKCRKPPIKETIKAGDEGWRQNDGSPKHYLLAATSGPLLKRATTVFKTGDVSRPTVPTKQDKQYTGGKSQNLTVRDGDGSKKKLDYQSPSRHDLQQQNRRVMTKFLGSDTNDKSRQKKSRSFIDTCVPYLVVDNTSGEVMDGKNNFLVLTRGKSLKSKTENLNTGSSVERRQVDLQKLRKTFIERNHSKSQPILDDTFYGDFRRKDSYSSQPGAGKSRNPNCLQSQCLTHEQGKYGSQPERNQTVFCDSPTNEQFAESKTDVTNPGLGRQKRVTPELHKTKGKPSDLARSTSATAKSQREKSIYADGERQRRETSAVRGTKDANPGPAGQRCVITEAQEQRDGQTRRSVLGVSALRHRERVWRTETGTPDNRRASSIGLGPKTLSKSKTAVGTTRRARSLENKEVEFISHSIIHKRRRPITPRLRMQMTHKVNFKHSFDVQDQKERQTETPQRLEAQPIDISQKRISFLKAQLVSNHVNGNPHKQQMDSPKHSASLLKPPWPVENEGKSSPSHKPEGEFAKLRGDSKSPVSKTRPPSPRKSPISSSIKSNLQARSVAVSTLHRCLSLSPSKARARKMEKDNQDAKTSFSFNQISKAPLGPFHNKKKLVKSRGITMPLRKSLSQTDELKSTGNAYQQQYGYAAAPSLRSGSAQIYKARKSNIPWHKHYDQIRFAQKPKTSWGSKLDAQDWNGKTQMFTNDRHAVVEQYASPCKDTGRVRRKSPPGKGQANGNRQRVRSKTPVLFTEHRALKRMKEKATSKQTPFKKPMPRQDQTAKSTASNFSYGGRLVLPGEAEDQDLCGWQNDLPEMLCFLRDDSGQAAFYVPGADKRCSYTEHQYARECSCGQQPEQAAPQRHMTRKNSAPGVKRQSAGKEFAQHNARKNSTPSVKRQSAGKEFAQHNAREDSALGIKRQTASKEFARNTEESGICRVTRKRQKTNLSGLQTAAPSPSMVGRGKKFCSSNVDQPVPSEVDLVTSRQSQKRSSPCRRKEVIKKERVKTQTRHERIKEYDFYNCNEENMKRLICMVLESSHCMASSLIEVREKIEMLKKSISKPKTGSRPSTCTIEAKHSLVKKATKDPRIWTPTFWDYFKLVVFMGFQLLAQYVFVKKWY</sequence>
<feature type="region of interest" description="Disordered" evidence="1">
    <location>
        <begin position="496"/>
        <end position="518"/>
    </location>
</feature>
<feature type="compositionally biased region" description="Basic residues" evidence="1">
    <location>
        <begin position="1"/>
        <end position="25"/>
    </location>
</feature>
<feature type="compositionally biased region" description="Basic and acidic residues" evidence="1">
    <location>
        <begin position="204"/>
        <end position="223"/>
    </location>
</feature>
<name>A0AAV4GYY5_9GAST</name>
<accession>A0AAV4GYY5</accession>
<feature type="compositionally biased region" description="Basic and acidic residues" evidence="1">
    <location>
        <begin position="426"/>
        <end position="450"/>
    </location>
</feature>
<feature type="region of interest" description="Disordered" evidence="1">
    <location>
        <begin position="976"/>
        <end position="995"/>
    </location>
</feature>
<evidence type="ECO:0000313" key="2">
    <source>
        <dbReference type="EMBL" id="GFR90763.1"/>
    </source>
</evidence>